<feature type="compositionally biased region" description="Basic and acidic residues" evidence="2">
    <location>
        <begin position="352"/>
        <end position="364"/>
    </location>
</feature>
<dbReference type="InterPro" id="IPR011009">
    <property type="entry name" value="Kinase-like_dom_sf"/>
</dbReference>
<keyword evidence="1" id="KW-0067">ATP-binding</keyword>
<dbReference type="PROSITE" id="PS00107">
    <property type="entry name" value="PROTEIN_KINASE_ATP"/>
    <property type="match status" value="1"/>
</dbReference>
<dbReference type="InParanoid" id="A0A0H2R420"/>
<dbReference type="InterPro" id="IPR017441">
    <property type="entry name" value="Protein_kinase_ATP_BS"/>
</dbReference>
<dbReference type="GO" id="GO:0005524">
    <property type="term" value="F:ATP binding"/>
    <property type="evidence" value="ECO:0007669"/>
    <property type="project" value="UniProtKB-UniRule"/>
</dbReference>
<feature type="domain" description="Protein kinase" evidence="3">
    <location>
        <begin position="22"/>
        <end position="290"/>
    </location>
</feature>
<dbReference type="PROSITE" id="PS50011">
    <property type="entry name" value="PROTEIN_KINASE_DOM"/>
    <property type="match status" value="1"/>
</dbReference>
<dbReference type="SUPFAM" id="SSF56112">
    <property type="entry name" value="Protein kinase-like (PK-like)"/>
    <property type="match status" value="1"/>
</dbReference>
<sequence>MEYLRFTLLGLRRLDLSEEIVEQERDPIGSGGSSDVYRARSKIHNAVVAVKRLRTYILKDQVFAAKRLAREIKIWAELHHDYVLPLLGYYMTSDSPIPCLASEWSEHGTLHVFMKTLTGGGIEAYIMASRIAEGLSYLHLKGIIHADLNSHNILISRTQTPMIGDFGLSRPVAQVEDDIEGSFLSNGGTIRWMAKELLEISEHAPRHDERSDVWAFGMVVYELLSWKEPYYHLKEPQAALTIIDGGLPVKPKVSYFPKVFRVLWELCKRCWKERSSRPSAREIVDSLGRFPKDYRYRGLSCSSTSPANITFDAKNPRPAQGASPTEHYHPSEDSSCSYTSSKPYSNRAAKPRTIDNGRLSKEVGEPTSTDVLVDVEKRSKSSPLHKRGITQQHPNEIRRCANEMAHTLRQTQSFSHYLNKCFVEFCLEFGFLRMRAPYLVVEDVLNDGEACEKQNAIKAPRKLREITKETMVMAPVDSIAIIFW</sequence>
<dbReference type="OrthoDB" id="1924919at2759"/>
<gene>
    <name evidence="4" type="ORF">SCHPADRAFT_946396</name>
</gene>
<keyword evidence="1" id="KW-0547">Nucleotide-binding</keyword>
<evidence type="ECO:0000259" key="3">
    <source>
        <dbReference type="PROSITE" id="PS50011"/>
    </source>
</evidence>
<organism evidence="4 5">
    <name type="scientific">Schizopora paradoxa</name>
    <dbReference type="NCBI Taxonomy" id="27342"/>
    <lineage>
        <taxon>Eukaryota</taxon>
        <taxon>Fungi</taxon>
        <taxon>Dikarya</taxon>
        <taxon>Basidiomycota</taxon>
        <taxon>Agaricomycotina</taxon>
        <taxon>Agaricomycetes</taxon>
        <taxon>Hymenochaetales</taxon>
        <taxon>Schizoporaceae</taxon>
        <taxon>Schizopora</taxon>
    </lineage>
</organism>
<evidence type="ECO:0000256" key="1">
    <source>
        <dbReference type="PROSITE-ProRule" id="PRU10141"/>
    </source>
</evidence>
<dbReference type="Gene3D" id="1.10.510.10">
    <property type="entry name" value="Transferase(Phosphotransferase) domain 1"/>
    <property type="match status" value="1"/>
</dbReference>
<dbReference type="AlphaFoldDB" id="A0A0H2R420"/>
<feature type="region of interest" description="Disordered" evidence="2">
    <location>
        <begin position="307"/>
        <end position="393"/>
    </location>
</feature>
<keyword evidence="4" id="KW-0808">Transferase</keyword>
<dbReference type="InterPro" id="IPR051681">
    <property type="entry name" value="Ser/Thr_Kinases-Pseudokinases"/>
</dbReference>
<accession>A0A0H2R420</accession>
<dbReference type="Pfam" id="PF00069">
    <property type="entry name" value="Pkinase"/>
    <property type="match status" value="1"/>
</dbReference>
<evidence type="ECO:0000313" key="5">
    <source>
        <dbReference type="Proteomes" id="UP000053477"/>
    </source>
</evidence>
<keyword evidence="4" id="KW-0418">Kinase</keyword>
<reference evidence="4 5" key="1">
    <citation type="submission" date="2015-04" db="EMBL/GenBank/DDBJ databases">
        <title>Complete genome sequence of Schizopora paradoxa KUC8140, a cosmopolitan wood degrader in East Asia.</title>
        <authorList>
            <consortium name="DOE Joint Genome Institute"/>
            <person name="Min B."/>
            <person name="Park H."/>
            <person name="Jang Y."/>
            <person name="Kim J.-J."/>
            <person name="Kim K.H."/>
            <person name="Pangilinan J."/>
            <person name="Lipzen A."/>
            <person name="Riley R."/>
            <person name="Grigoriev I.V."/>
            <person name="Spatafora J.W."/>
            <person name="Choi I.-G."/>
        </authorList>
    </citation>
    <scope>NUCLEOTIDE SEQUENCE [LARGE SCALE GENOMIC DNA]</scope>
    <source>
        <strain evidence="4 5">KUC8140</strain>
    </source>
</reference>
<dbReference type="EMBL" id="KQ086239">
    <property type="protein sequence ID" value="KLO06082.1"/>
    <property type="molecule type" value="Genomic_DNA"/>
</dbReference>
<dbReference type="InterPro" id="IPR001245">
    <property type="entry name" value="Ser-Thr/Tyr_kinase_cat_dom"/>
</dbReference>
<feature type="binding site" evidence="1">
    <location>
        <position position="59"/>
    </location>
    <ligand>
        <name>ATP</name>
        <dbReference type="ChEBI" id="CHEBI:30616"/>
    </ligand>
</feature>
<dbReference type="GO" id="GO:0004674">
    <property type="term" value="F:protein serine/threonine kinase activity"/>
    <property type="evidence" value="ECO:0007669"/>
    <property type="project" value="TreeGrafter"/>
</dbReference>
<dbReference type="Proteomes" id="UP000053477">
    <property type="component" value="Unassembled WGS sequence"/>
</dbReference>
<evidence type="ECO:0000313" key="4">
    <source>
        <dbReference type="EMBL" id="KLO06082.1"/>
    </source>
</evidence>
<dbReference type="STRING" id="27342.A0A0H2R420"/>
<proteinExistence type="predicted"/>
<evidence type="ECO:0000256" key="2">
    <source>
        <dbReference type="SAM" id="MobiDB-lite"/>
    </source>
</evidence>
<dbReference type="InterPro" id="IPR000719">
    <property type="entry name" value="Prot_kinase_dom"/>
</dbReference>
<protein>
    <submittedName>
        <fullName evidence="4">Kinase-like protein</fullName>
    </submittedName>
</protein>
<feature type="compositionally biased region" description="Low complexity" evidence="2">
    <location>
        <begin position="334"/>
        <end position="345"/>
    </location>
</feature>
<dbReference type="PRINTS" id="PR00109">
    <property type="entry name" value="TYRKINASE"/>
</dbReference>
<dbReference type="PANTHER" id="PTHR44329">
    <property type="entry name" value="SERINE/THREONINE-PROTEIN KINASE TNNI3K-RELATED"/>
    <property type="match status" value="1"/>
</dbReference>
<name>A0A0H2R420_9AGAM</name>
<keyword evidence="5" id="KW-1185">Reference proteome</keyword>